<sequence length="318" mass="37486">MKGKSLSQTNKKAKDSHFWKSIMGVKDQFLNLGRFKLVSGNQIRFWEDIWLDNHALKDQHPNLFNIIRNKHVTVAKVLNSTPLNVSFRRALVENRLNEWLSLVARLTQVNLQEGKDIFVWRLHTNGFFSVKSMYSSLISNGVKVSQDLWHLKLPLKIKIFLWFLRRGVILTKDNLIRRNWRAHPKLSNTCFFDCHYAKFIWRAIQLIFGFSPPQNVDHLFNTWPNQRGRNLSMLLLIGAAGFCWAIWLTRNDLVFNKSHPKTFLQVLFRGTYWLRRWALLQRTEEGRDAIVRACKVLESTSMNFFASHGWPFMFRIGP</sequence>
<feature type="domain" description="Reverse transcriptase zinc-binding" evidence="2">
    <location>
        <begin position="128"/>
        <end position="201"/>
    </location>
</feature>
<keyword evidence="1" id="KW-0472">Membrane</keyword>
<keyword evidence="1" id="KW-1133">Transmembrane helix</keyword>
<protein>
    <recommendedName>
        <fullName evidence="2">Reverse transcriptase zinc-binding domain-containing protein</fullName>
    </recommendedName>
</protein>
<reference evidence="3 4" key="1">
    <citation type="submission" date="2024-02" db="EMBL/GenBank/DDBJ databases">
        <title>High-quality chromosome-scale genome assembly of Pensacola bahiagrass (Paspalum notatum Flugge var. saurae).</title>
        <authorList>
            <person name="Vega J.M."/>
            <person name="Podio M."/>
            <person name="Orjuela J."/>
            <person name="Siena L.A."/>
            <person name="Pessino S.C."/>
            <person name="Combes M.C."/>
            <person name="Mariac C."/>
            <person name="Albertini E."/>
            <person name="Pupilli F."/>
            <person name="Ortiz J.P.A."/>
            <person name="Leblanc O."/>
        </authorList>
    </citation>
    <scope>NUCLEOTIDE SEQUENCE [LARGE SCALE GENOMIC DNA]</scope>
    <source>
        <strain evidence="3">R1</strain>
        <tissue evidence="3">Leaf</tissue>
    </source>
</reference>
<dbReference type="PANTHER" id="PTHR36617">
    <property type="entry name" value="PROTEIN, PUTATIVE-RELATED"/>
    <property type="match status" value="1"/>
</dbReference>
<dbReference type="PANTHER" id="PTHR36617:SF14">
    <property type="entry name" value="REVERSE TRANSCRIPTASE ZINC-BINDING DOMAIN-CONTAINING PROTEIN"/>
    <property type="match status" value="1"/>
</dbReference>
<keyword evidence="4" id="KW-1185">Reference proteome</keyword>
<dbReference type="InterPro" id="IPR026960">
    <property type="entry name" value="RVT-Znf"/>
</dbReference>
<dbReference type="Pfam" id="PF13966">
    <property type="entry name" value="zf-RVT"/>
    <property type="match status" value="1"/>
</dbReference>
<proteinExistence type="predicted"/>
<feature type="transmembrane region" description="Helical" evidence="1">
    <location>
        <begin position="231"/>
        <end position="249"/>
    </location>
</feature>
<name>A0AAQ3X8T4_PASNO</name>
<evidence type="ECO:0000259" key="2">
    <source>
        <dbReference type="Pfam" id="PF13966"/>
    </source>
</evidence>
<accession>A0AAQ3X8T4</accession>
<dbReference type="AlphaFoldDB" id="A0AAQ3X8T4"/>
<evidence type="ECO:0000313" key="4">
    <source>
        <dbReference type="Proteomes" id="UP001341281"/>
    </source>
</evidence>
<evidence type="ECO:0000256" key="1">
    <source>
        <dbReference type="SAM" id="Phobius"/>
    </source>
</evidence>
<organism evidence="3 4">
    <name type="scientific">Paspalum notatum var. saurae</name>
    <dbReference type="NCBI Taxonomy" id="547442"/>
    <lineage>
        <taxon>Eukaryota</taxon>
        <taxon>Viridiplantae</taxon>
        <taxon>Streptophyta</taxon>
        <taxon>Embryophyta</taxon>
        <taxon>Tracheophyta</taxon>
        <taxon>Spermatophyta</taxon>
        <taxon>Magnoliopsida</taxon>
        <taxon>Liliopsida</taxon>
        <taxon>Poales</taxon>
        <taxon>Poaceae</taxon>
        <taxon>PACMAD clade</taxon>
        <taxon>Panicoideae</taxon>
        <taxon>Andropogonodae</taxon>
        <taxon>Paspaleae</taxon>
        <taxon>Paspalinae</taxon>
        <taxon>Paspalum</taxon>
    </lineage>
</organism>
<dbReference type="Proteomes" id="UP001341281">
    <property type="component" value="Chromosome 08"/>
</dbReference>
<keyword evidence="1" id="KW-0812">Transmembrane</keyword>
<gene>
    <name evidence="3" type="ORF">U9M48_036990</name>
</gene>
<evidence type="ECO:0000313" key="3">
    <source>
        <dbReference type="EMBL" id="WVZ90711.1"/>
    </source>
</evidence>
<dbReference type="EMBL" id="CP144752">
    <property type="protein sequence ID" value="WVZ90711.1"/>
    <property type="molecule type" value="Genomic_DNA"/>
</dbReference>